<keyword evidence="2" id="KW-1185">Reference proteome</keyword>
<evidence type="ECO:0008006" key="3">
    <source>
        <dbReference type="Google" id="ProtNLM"/>
    </source>
</evidence>
<dbReference type="RefSeq" id="WP_062612428.1">
    <property type="nucleotide sequence ID" value="NZ_LNIZ01000001.1"/>
</dbReference>
<dbReference type="AlphaFoldDB" id="A0A0W1KLN2"/>
<evidence type="ECO:0000313" key="1">
    <source>
        <dbReference type="EMBL" id="KTF04971.1"/>
    </source>
</evidence>
<dbReference type="Gene3D" id="3.40.50.720">
    <property type="entry name" value="NAD(P)-binding Rossmann-like Domain"/>
    <property type="match status" value="1"/>
</dbReference>
<sequence length="222" mass="22714">MIGVIGLDPAPFRLAGEVAELGAVNLDFPGAGFAFEIEAAPDLREECDVVDGLASRVGAIDTLAFQPMGASRMAVGFAALPGALGRTLDAHLGVHSGGGTRRAVIVGSGAAAACSVAALVQHRYQVLIAADAPGVAVSAAHKMNVDVELVRPAALADEIDLLVQTVAERPEVAPGVVVDLAGVWAEADCRVIGAAEVTARQRQDQIRVLTGKNVEQAEILAL</sequence>
<dbReference type="OrthoDB" id="3268795at2"/>
<gene>
    <name evidence="1" type="ORF">AQZ59_00278</name>
</gene>
<organism evidence="1 2">
    <name type="scientific">Trueperella bernardiae</name>
    <dbReference type="NCBI Taxonomy" id="59561"/>
    <lineage>
        <taxon>Bacteria</taxon>
        <taxon>Bacillati</taxon>
        <taxon>Actinomycetota</taxon>
        <taxon>Actinomycetes</taxon>
        <taxon>Actinomycetales</taxon>
        <taxon>Actinomycetaceae</taxon>
        <taxon>Trueperella</taxon>
    </lineage>
</organism>
<dbReference type="STRING" id="59561.AQZ59_00278"/>
<comment type="caution">
    <text evidence="1">The sequence shown here is derived from an EMBL/GenBank/DDBJ whole genome shotgun (WGS) entry which is preliminary data.</text>
</comment>
<protein>
    <recommendedName>
        <fullName evidence="3">Shikimate dehydrogenase</fullName>
    </recommendedName>
</protein>
<accession>A0A0W1KLN2</accession>
<dbReference type="EMBL" id="LNIZ01000001">
    <property type="protein sequence ID" value="KTF04971.1"/>
    <property type="molecule type" value="Genomic_DNA"/>
</dbReference>
<name>A0A0W1KLN2_9ACTO</name>
<dbReference type="Gene3D" id="3.40.50.10860">
    <property type="entry name" value="Leucine Dehydrogenase, chain A, domain 1"/>
    <property type="match status" value="1"/>
</dbReference>
<reference evidence="1 2" key="1">
    <citation type="submission" date="2015-11" db="EMBL/GenBank/DDBJ databases">
        <title>Draft Genome Sequence of the Type Strain Trueperella bernardiae LCDC 89-0504T, Isolated from Blood Culture.</title>
        <authorList>
            <person name="Bernier A.-M."/>
            <person name="Bernard K."/>
        </authorList>
    </citation>
    <scope>NUCLEOTIDE SEQUENCE [LARGE SCALE GENOMIC DNA]</scope>
    <source>
        <strain evidence="1 2">LCDC 89-0504</strain>
    </source>
</reference>
<proteinExistence type="predicted"/>
<dbReference type="PATRIC" id="fig|59561.3.peg.274"/>
<evidence type="ECO:0000313" key="2">
    <source>
        <dbReference type="Proteomes" id="UP000054404"/>
    </source>
</evidence>
<dbReference type="Proteomes" id="UP000054404">
    <property type="component" value="Unassembled WGS sequence"/>
</dbReference>